<comment type="caution">
    <text evidence="1">The sequence shown here is derived from an EMBL/GenBank/DDBJ whole genome shotgun (WGS) entry which is preliminary data.</text>
</comment>
<evidence type="ECO:0000313" key="1">
    <source>
        <dbReference type="EMBL" id="CAK0900144.1"/>
    </source>
</evidence>
<gene>
    <name evidence="1" type="ORF">PCOR1329_LOCUS77527</name>
</gene>
<evidence type="ECO:0000313" key="2">
    <source>
        <dbReference type="Proteomes" id="UP001189429"/>
    </source>
</evidence>
<dbReference type="EMBL" id="CAUYUJ010020729">
    <property type="protein sequence ID" value="CAK0900144.1"/>
    <property type="molecule type" value="Genomic_DNA"/>
</dbReference>
<protein>
    <submittedName>
        <fullName evidence="1">Uncharacterized protein</fullName>
    </submittedName>
</protein>
<proteinExistence type="predicted"/>
<feature type="non-terminal residue" evidence="1">
    <location>
        <position position="104"/>
    </location>
</feature>
<accession>A0ABN9XJZ5</accession>
<organism evidence="1 2">
    <name type="scientific">Prorocentrum cordatum</name>
    <dbReference type="NCBI Taxonomy" id="2364126"/>
    <lineage>
        <taxon>Eukaryota</taxon>
        <taxon>Sar</taxon>
        <taxon>Alveolata</taxon>
        <taxon>Dinophyceae</taxon>
        <taxon>Prorocentrales</taxon>
        <taxon>Prorocentraceae</taxon>
        <taxon>Prorocentrum</taxon>
    </lineage>
</organism>
<feature type="non-terminal residue" evidence="1">
    <location>
        <position position="1"/>
    </location>
</feature>
<dbReference type="Proteomes" id="UP001189429">
    <property type="component" value="Unassembled WGS sequence"/>
</dbReference>
<keyword evidence="2" id="KW-1185">Reference proteome</keyword>
<reference evidence="1" key="1">
    <citation type="submission" date="2023-10" db="EMBL/GenBank/DDBJ databases">
        <authorList>
            <person name="Chen Y."/>
            <person name="Shah S."/>
            <person name="Dougan E. K."/>
            <person name="Thang M."/>
            <person name="Chan C."/>
        </authorList>
    </citation>
    <scope>NUCLEOTIDE SEQUENCE [LARGE SCALE GENOMIC DNA]</scope>
</reference>
<name>A0ABN9XJZ5_9DINO</name>
<sequence length="104" mass="11121">VIASLVNAQFSKLLPCWMPQPQRGFIPVLNFGVNFLELDVLARVCSCAPTDSVDAPVAMARDAFAAIPGLSQTHARTVPRATPALPAFEATFDQLRTALQAVAK</sequence>